<gene>
    <name evidence="2" type="ORF">OS493_030770</name>
</gene>
<feature type="compositionally biased region" description="Polar residues" evidence="1">
    <location>
        <begin position="15"/>
        <end position="30"/>
    </location>
</feature>
<reference evidence="2" key="1">
    <citation type="submission" date="2023-01" db="EMBL/GenBank/DDBJ databases">
        <title>Genome assembly of the deep-sea coral Lophelia pertusa.</title>
        <authorList>
            <person name="Herrera S."/>
            <person name="Cordes E."/>
        </authorList>
    </citation>
    <scope>NUCLEOTIDE SEQUENCE</scope>
    <source>
        <strain evidence="2">USNM1676648</strain>
        <tissue evidence="2">Polyp</tissue>
    </source>
</reference>
<dbReference type="EMBL" id="MU826859">
    <property type="protein sequence ID" value="KAJ7370656.1"/>
    <property type="molecule type" value="Genomic_DNA"/>
</dbReference>
<proteinExistence type="predicted"/>
<protein>
    <submittedName>
        <fullName evidence="2">Uncharacterized protein</fullName>
    </submittedName>
</protein>
<feature type="compositionally biased region" description="Basic and acidic residues" evidence="1">
    <location>
        <begin position="157"/>
        <end position="167"/>
    </location>
</feature>
<dbReference type="Proteomes" id="UP001163046">
    <property type="component" value="Unassembled WGS sequence"/>
</dbReference>
<dbReference type="OrthoDB" id="5822793at2759"/>
<feature type="compositionally biased region" description="Low complexity" evidence="1">
    <location>
        <begin position="226"/>
        <end position="235"/>
    </location>
</feature>
<comment type="caution">
    <text evidence="2">The sequence shown here is derived from an EMBL/GenBank/DDBJ whole genome shotgun (WGS) entry which is preliminary data.</text>
</comment>
<name>A0A9W9YWH5_9CNID</name>
<evidence type="ECO:0000256" key="1">
    <source>
        <dbReference type="SAM" id="MobiDB-lite"/>
    </source>
</evidence>
<keyword evidence="3" id="KW-1185">Reference proteome</keyword>
<feature type="region of interest" description="Disordered" evidence="1">
    <location>
        <begin position="1"/>
        <end position="186"/>
    </location>
</feature>
<evidence type="ECO:0000313" key="2">
    <source>
        <dbReference type="EMBL" id="KAJ7370656.1"/>
    </source>
</evidence>
<feature type="compositionally biased region" description="Polar residues" evidence="1">
    <location>
        <begin position="133"/>
        <end position="156"/>
    </location>
</feature>
<sequence length="409" mass="44364">MLRAHNSREAVKNSGVKNKSPISAKTRTTKSSPSSNSGNGNGVAVNHTSDSSARVWSPSTKRSTKSSTGDDNREVGETGDDLCSSPVDDDVTQEAVDEVFSSGPVHPLPESLQMKRDDSVNKTFVLDEGNDDNPVSSPEDNSMQTWVDKVSSSENLIESRDVLDKSTEQASPTSKEPTEIKLESTNTRGIHLRSKLIPFAPFLETQSYTPPVYDQPFEPPSDSADDMSGGSSRSSTAEGRPMSPDSVVSMALATSPSPPLTPSSAARKMFDFKGVAVAASQSRRQWGVTDKPVEDLMLSSIHAFSVELRLASESVLAKVKSLYDGSEEFNGTTRSRTDSDSKQESQSAIPDWKSSHAEIAGIFRNLRKVELRLRTMEQALSIMCVAAQKEPKQDFPGKEIINGGNIKFR</sequence>
<feature type="compositionally biased region" description="Low complexity" evidence="1">
    <location>
        <begin position="57"/>
        <end position="67"/>
    </location>
</feature>
<feature type="compositionally biased region" description="Basic and acidic residues" evidence="1">
    <location>
        <begin position="1"/>
        <end position="11"/>
    </location>
</feature>
<feature type="compositionally biased region" description="Acidic residues" evidence="1">
    <location>
        <begin position="87"/>
        <end position="97"/>
    </location>
</feature>
<evidence type="ECO:0000313" key="3">
    <source>
        <dbReference type="Proteomes" id="UP001163046"/>
    </source>
</evidence>
<dbReference type="AlphaFoldDB" id="A0A9W9YWH5"/>
<feature type="region of interest" description="Disordered" evidence="1">
    <location>
        <begin position="327"/>
        <end position="350"/>
    </location>
</feature>
<organism evidence="2 3">
    <name type="scientific">Desmophyllum pertusum</name>
    <dbReference type="NCBI Taxonomy" id="174260"/>
    <lineage>
        <taxon>Eukaryota</taxon>
        <taxon>Metazoa</taxon>
        <taxon>Cnidaria</taxon>
        <taxon>Anthozoa</taxon>
        <taxon>Hexacorallia</taxon>
        <taxon>Scleractinia</taxon>
        <taxon>Caryophylliina</taxon>
        <taxon>Caryophylliidae</taxon>
        <taxon>Desmophyllum</taxon>
    </lineage>
</organism>
<feature type="region of interest" description="Disordered" evidence="1">
    <location>
        <begin position="207"/>
        <end position="265"/>
    </location>
</feature>
<accession>A0A9W9YWH5</accession>